<feature type="transmembrane region" description="Helical" evidence="7">
    <location>
        <begin position="305"/>
        <end position="326"/>
    </location>
</feature>
<keyword evidence="3 7" id="KW-0812">Transmembrane</keyword>
<dbReference type="RefSeq" id="XP_066071971.1">
    <property type="nucleotide sequence ID" value="XM_066215874.1"/>
</dbReference>
<comment type="subcellular location">
    <subcellularLocation>
        <location evidence="1">Cell membrane</location>
        <topology evidence="1">Multi-pass membrane protein</topology>
    </subcellularLocation>
</comment>
<evidence type="ECO:0000256" key="6">
    <source>
        <dbReference type="SAM" id="MobiDB-lite"/>
    </source>
</evidence>
<dbReference type="Proteomes" id="UP001355207">
    <property type="component" value="Chromosome 1"/>
</dbReference>
<keyword evidence="2" id="KW-1003">Cell membrane</keyword>
<feature type="compositionally biased region" description="Polar residues" evidence="6">
    <location>
        <begin position="70"/>
        <end position="80"/>
    </location>
</feature>
<sequence>MAITPLEDGSDRSIDARSIVTLITFFIVNALVIYPIRIPFPLIISRGCDSIQKRVNFEIPCEREEKELPSRTTSVYSSTEPEGIVNSEPQDQVLDNSNSNSNGNGDGHDGAISDSNTENITSDDNDNNDRTLTKADNPAPRPTTANENDANNVQSIDRTKKEKSSSPIPCARRCKCKRLYFPLDLRTVPVIGVLLLLASTCTPPPVVRRGIVGSGGVKPYDIMTLFICFAYISISLDCTGTLRYLAFLIASKSTKKGGGLKLYNSFFLFFSIIGLIFGNDPIILSGTPFLAYFTQHSSINPPTSFLFTHFFLSNLVSTLLVSSNITNLVLTSAFKISFLTYSAWLALPTLISLISLYPLLRFGVFKKKGLIPKTIYPPNINPKEALIDPFGAIYNSSIFIIAIIALIGLSAGHLLEGTEGVWTVTLPAALLVLIRDLVKDQLEIRRTSGKRKGTKIWSEKNEINQGNFAQNSNGDMARNGIKDEKVNEFKEVIPFNPLSPFTKNFPTTSIIISRLPWALLPFTFSFFILVEGLQHTGWIKVFGNWWGKWEPIGGVAGSVWLMGILSIIGCNIFGTNIGATILLARVLQYWGMTRTVSERSLYGAVFTLAVGSNFGAYSFVFSASLAGLLWKSILAQKGIHIKLREFIKWNFWPICVTMLVGCLVVAGEVCVIYKT</sequence>
<dbReference type="InterPro" id="IPR000802">
    <property type="entry name" value="Arsenical_pump_ArsB"/>
</dbReference>
<feature type="transmembrane region" description="Helical" evidence="7">
    <location>
        <begin position="222"/>
        <end position="246"/>
    </location>
</feature>
<accession>A0AAX4JJY9</accession>
<feature type="transmembrane region" description="Helical" evidence="7">
    <location>
        <begin position="338"/>
        <end position="360"/>
    </location>
</feature>
<dbReference type="AlphaFoldDB" id="A0AAX4JJY9"/>
<feature type="transmembrane region" description="Helical" evidence="7">
    <location>
        <begin position="559"/>
        <end position="584"/>
    </location>
</feature>
<dbReference type="GeneID" id="91090739"/>
<organism evidence="8 9">
    <name type="scientific">Kwoniella dendrophila CBS 6074</name>
    <dbReference type="NCBI Taxonomy" id="1295534"/>
    <lineage>
        <taxon>Eukaryota</taxon>
        <taxon>Fungi</taxon>
        <taxon>Dikarya</taxon>
        <taxon>Basidiomycota</taxon>
        <taxon>Agaricomycotina</taxon>
        <taxon>Tremellomycetes</taxon>
        <taxon>Tremellales</taxon>
        <taxon>Cryptococcaceae</taxon>
        <taxon>Kwoniella</taxon>
    </lineage>
</organism>
<feature type="transmembrane region" description="Helical" evidence="7">
    <location>
        <begin position="650"/>
        <end position="673"/>
    </location>
</feature>
<dbReference type="PANTHER" id="PTHR43302">
    <property type="entry name" value="TRANSPORTER ARSB-RELATED"/>
    <property type="match status" value="1"/>
</dbReference>
<protein>
    <recommendedName>
        <fullName evidence="10">Citrate transporter-like domain-containing protein</fullName>
    </recommendedName>
</protein>
<feature type="compositionally biased region" description="Polar residues" evidence="6">
    <location>
        <begin position="143"/>
        <end position="156"/>
    </location>
</feature>
<name>A0AAX4JJY9_9TREE</name>
<reference evidence="8 9" key="1">
    <citation type="submission" date="2024-01" db="EMBL/GenBank/DDBJ databases">
        <title>Comparative genomics of Cryptococcus and Kwoniella reveals pathogenesis evolution and contrasting modes of karyotype evolution via chromosome fusion or intercentromeric recombination.</title>
        <authorList>
            <person name="Coelho M.A."/>
            <person name="David-Palma M."/>
            <person name="Shea T."/>
            <person name="Bowers K."/>
            <person name="McGinley-Smith S."/>
            <person name="Mohammad A.W."/>
            <person name="Gnirke A."/>
            <person name="Yurkov A.M."/>
            <person name="Nowrousian M."/>
            <person name="Sun S."/>
            <person name="Cuomo C.A."/>
            <person name="Heitman J."/>
        </authorList>
    </citation>
    <scope>NUCLEOTIDE SEQUENCE [LARGE SCALE GENOMIC DNA]</scope>
    <source>
        <strain evidence="8 9">CBS 6074</strain>
    </source>
</reference>
<keyword evidence="4 7" id="KW-1133">Transmembrane helix</keyword>
<feature type="transmembrane region" description="Helical" evidence="7">
    <location>
        <begin position="517"/>
        <end position="539"/>
    </location>
</feature>
<evidence type="ECO:0000256" key="7">
    <source>
        <dbReference type="SAM" id="Phobius"/>
    </source>
</evidence>
<feature type="transmembrane region" description="Helical" evidence="7">
    <location>
        <begin position="605"/>
        <end position="630"/>
    </location>
</feature>
<dbReference type="PANTHER" id="PTHR43302:SF5">
    <property type="entry name" value="TRANSPORTER ARSB-RELATED"/>
    <property type="match status" value="1"/>
</dbReference>
<gene>
    <name evidence="8" type="ORF">L201_000067</name>
</gene>
<evidence type="ECO:0008006" key="10">
    <source>
        <dbReference type="Google" id="ProtNLM"/>
    </source>
</evidence>
<evidence type="ECO:0000256" key="1">
    <source>
        <dbReference type="ARBA" id="ARBA00004651"/>
    </source>
</evidence>
<proteinExistence type="predicted"/>
<evidence type="ECO:0000313" key="8">
    <source>
        <dbReference type="EMBL" id="WWC85208.1"/>
    </source>
</evidence>
<dbReference type="Pfam" id="PF02040">
    <property type="entry name" value="ArsB"/>
    <property type="match status" value="1"/>
</dbReference>
<evidence type="ECO:0000256" key="2">
    <source>
        <dbReference type="ARBA" id="ARBA00022475"/>
    </source>
</evidence>
<feature type="transmembrane region" description="Helical" evidence="7">
    <location>
        <begin position="16"/>
        <end position="36"/>
    </location>
</feature>
<dbReference type="EMBL" id="CP144098">
    <property type="protein sequence ID" value="WWC85208.1"/>
    <property type="molecule type" value="Genomic_DNA"/>
</dbReference>
<dbReference type="GO" id="GO:0005886">
    <property type="term" value="C:plasma membrane"/>
    <property type="evidence" value="ECO:0007669"/>
    <property type="project" value="UniProtKB-SubCell"/>
</dbReference>
<evidence type="ECO:0000256" key="3">
    <source>
        <dbReference type="ARBA" id="ARBA00022692"/>
    </source>
</evidence>
<dbReference type="GO" id="GO:0055085">
    <property type="term" value="P:transmembrane transport"/>
    <property type="evidence" value="ECO:0007669"/>
    <property type="project" value="InterPro"/>
</dbReference>
<keyword evidence="5 7" id="KW-0472">Membrane</keyword>
<feature type="transmembrane region" description="Helical" evidence="7">
    <location>
        <begin position="392"/>
        <end position="415"/>
    </location>
</feature>
<feature type="region of interest" description="Disordered" evidence="6">
    <location>
        <begin position="65"/>
        <end position="168"/>
    </location>
</feature>
<keyword evidence="9" id="KW-1185">Reference proteome</keyword>
<evidence type="ECO:0000256" key="5">
    <source>
        <dbReference type="ARBA" id="ARBA00023136"/>
    </source>
</evidence>
<feature type="transmembrane region" description="Helical" evidence="7">
    <location>
        <begin position="266"/>
        <end position="293"/>
    </location>
</feature>
<evidence type="ECO:0000256" key="4">
    <source>
        <dbReference type="ARBA" id="ARBA00022989"/>
    </source>
</evidence>
<evidence type="ECO:0000313" key="9">
    <source>
        <dbReference type="Proteomes" id="UP001355207"/>
    </source>
</evidence>